<proteinExistence type="predicted"/>
<accession>A0A6M8HSH9</accession>
<dbReference type="KEGG" id="lck:HN018_15665"/>
<keyword evidence="2" id="KW-1185">Reference proteome</keyword>
<reference evidence="1 2" key="1">
    <citation type="journal article" date="2014" name="World J. Microbiol. Biotechnol.">
        <title>Biodiversity and physiological characteristics of Antarctic and Arctic lichens-associated bacteria.</title>
        <authorList>
            <person name="Lee Y.M."/>
            <person name="Kim E.H."/>
            <person name="Lee H.K."/>
            <person name="Hong S.G."/>
        </authorList>
    </citation>
    <scope>NUCLEOTIDE SEQUENCE [LARGE SCALE GENOMIC DNA]</scope>
    <source>
        <strain evidence="1 2">PAMC 26569</strain>
    </source>
</reference>
<evidence type="ECO:0000313" key="1">
    <source>
        <dbReference type="EMBL" id="QKE91290.1"/>
    </source>
</evidence>
<dbReference type="EMBL" id="CP053708">
    <property type="protein sequence ID" value="QKE91290.1"/>
    <property type="molecule type" value="Genomic_DNA"/>
</dbReference>
<sequence>MNRRRVFEAVLAATVLCGLSIVIVGRSHAPVSDLNRMLRPGVSMSAPPSLVSLGAELHPQNHATGRMAEQAANPPGG</sequence>
<dbReference type="RefSeq" id="WP_171833186.1">
    <property type="nucleotide sequence ID" value="NZ_CP053708.1"/>
</dbReference>
<dbReference type="AlphaFoldDB" id="A0A6M8HSH9"/>
<protein>
    <submittedName>
        <fullName evidence="1">Uncharacterized protein</fullName>
    </submittedName>
</protein>
<evidence type="ECO:0000313" key="2">
    <source>
        <dbReference type="Proteomes" id="UP000500767"/>
    </source>
</evidence>
<dbReference type="Proteomes" id="UP000500767">
    <property type="component" value="Chromosome"/>
</dbReference>
<organism evidence="1 2">
    <name type="scientific">Lichenicola cladoniae</name>
    <dbReference type="NCBI Taxonomy" id="1484109"/>
    <lineage>
        <taxon>Bacteria</taxon>
        <taxon>Pseudomonadati</taxon>
        <taxon>Pseudomonadota</taxon>
        <taxon>Alphaproteobacteria</taxon>
        <taxon>Acetobacterales</taxon>
        <taxon>Acetobacteraceae</taxon>
        <taxon>Lichenicola</taxon>
    </lineage>
</organism>
<name>A0A6M8HSH9_9PROT</name>
<gene>
    <name evidence="1" type="ORF">HN018_15665</name>
</gene>